<sequence length="183" mass="19978">MFCLRSWLPLLFIPTNASPLFLISFVTLTYLLHRPCIYCSALLVILFASTCTWSDRCFFNLRADWFAPRYTPYDAAAAAGSAANNSCLAHPHNASSILGPENESLAGYVFEAVNNTAKALAGAVVDETQRRFFPNAGESSCPSASPAGSTAADELTGFGLEWLRSMVGRREWTLPCVDVKIRV</sequence>
<comment type="subcellular location">
    <subcellularLocation>
        <location evidence="1">Membrane</location>
    </subcellularLocation>
</comment>
<evidence type="ECO:0000313" key="6">
    <source>
        <dbReference type="EMBL" id="CEN61431.1"/>
    </source>
</evidence>
<keyword evidence="7" id="KW-1185">Reference proteome</keyword>
<name>A0A0U5GRM4_ASPCI</name>
<dbReference type="Proteomes" id="UP000054771">
    <property type="component" value="Unassembled WGS sequence"/>
</dbReference>
<evidence type="ECO:0000313" key="7">
    <source>
        <dbReference type="Proteomes" id="UP000054771"/>
    </source>
</evidence>
<dbReference type="InterPro" id="IPR009598">
    <property type="entry name" value="BCALP"/>
</dbReference>
<proteinExistence type="predicted"/>
<protein>
    <submittedName>
        <fullName evidence="6">Uncharacterized protein</fullName>
    </submittedName>
</protein>
<keyword evidence="3 5" id="KW-1133">Transmembrane helix</keyword>
<evidence type="ECO:0000256" key="1">
    <source>
        <dbReference type="ARBA" id="ARBA00004370"/>
    </source>
</evidence>
<organism evidence="6 7">
    <name type="scientific">Aspergillus calidoustus</name>
    <dbReference type="NCBI Taxonomy" id="454130"/>
    <lineage>
        <taxon>Eukaryota</taxon>
        <taxon>Fungi</taxon>
        <taxon>Dikarya</taxon>
        <taxon>Ascomycota</taxon>
        <taxon>Pezizomycotina</taxon>
        <taxon>Eurotiomycetes</taxon>
        <taxon>Eurotiomycetidae</taxon>
        <taxon>Eurotiales</taxon>
        <taxon>Aspergillaceae</taxon>
        <taxon>Aspergillus</taxon>
        <taxon>Aspergillus subgen. Nidulantes</taxon>
    </lineage>
</organism>
<dbReference type="GO" id="GO:0016020">
    <property type="term" value="C:membrane"/>
    <property type="evidence" value="ECO:0007669"/>
    <property type="project" value="UniProtKB-SubCell"/>
</dbReference>
<reference evidence="7" key="1">
    <citation type="journal article" date="2016" name="Genome Announc.">
        <title>Draft genome sequences of fungus Aspergillus calidoustus.</title>
        <authorList>
            <person name="Horn F."/>
            <person name="Linde J."/>
            <person name="Mattern D.J."/>
            <person name="Walther G."/>
            <person name="Guthke R."/>
            <person name="Scherlach K."/>
            <person name="Martin K."/>
            <person name="Brakhage A.A."/>
            <person name="Petzke L."/>
            <person name="Valiante V."/>
        </authorList>
    </citation>
    <scope>NUCLEOTIDE SEQUENCE [LARGE SCALE GENOMIC DNA]</scope>
    <source>
        <strain evidence="7">SF006504</strain>
    </source>
</reference>
<dbReference type="OMA" id="CMDIYIR"/>
<evidence type="ECO:0000256" key="4">
    <source>
        <dbReference type="ARBA" id="ARBA00023136"/>
    </source>
</evidence>
<feature type="transmembrane region" description="Helical" evidence="5">
    <location>
        <begin position="7"/>
        <end position="26"/>
    </location>
</feature>
<gene>
    <name evidence="6" type="ORF">ASPCAL08085</name>
</gene>
<keyword evidence="4 5" id="KW-0472">Membrane</keyword>
<dbReference type="Pfam" id="PF06726">
    <property type="entry name" value="BC10"/>
    <property type="match status" value="1"/>
</dbReference>
<dbReference type="PANTHER" id="PTHR13259:SF1">
    <property type="entry name" value="BLADDER CANCER-ASSOCIATED PROTEIN"/>
    <property type="match status" value="1"/>
</dbReference>
<dbReference type="EMBL" id="CDMC01000006">
    <property type="protein sequence ID" value="CEN61431.1"/>
    <property type="molecule type" value="Genomic_DNA"/>
</dbReference>
<dbReference type="PANTHER" id="PTHR13259">
    <property type="entry name" value="BLADDER CANCER 10 KD PROTEIN HOMOLOG"/>
    <property type="match status" value="1"/>
</dbReference>
<dbReference type="AlphaFoldDB" id="A0A0U5GRM4"/>
<dbReference type="OrthoDB" id="5563033at2759"/>
<evidence type="ECO:0000256" key="3">
    <source>
        <dbReference type="ARBA" id="ARBA00022989"/>
    </source>
</evidence>
<evidence type="ECO:0000256" key="5">
    <source>
        <dbReference type="SAM" id="Phobius"/>
    </source>
</evidence>
<accession>A0A0U5GRM4</accession>
<dbReference type="SMART" id="SM01396">
    <property type="entry name" value="BC10"/>
    <property type="match status" value="1"/>
</dbReference>
<evidence type="ECO:0000256" key="2">
    <source>
        <dbReference type="ARBA" id="ARBA00022692"/>
    </source>
</evidence>
<keyword evidence="2 5" id="KW-0812">Transmembrane</keyword>